<feature type="compositionally biased region" description="Low complexity" evidence="1">
    <location>
        <begin position="185"/>
        <end position="198"/>
    </location>
</feature>
<gene>
    <name evidence="3" type="primary">LOC104607168</name>
</gene>
<dbReference type="eggNOG" id="ENOG502RS12">
    <property type="taxonomic scope" value="Eukaryota"/>
</dbReference>
<dbReference type="STRING" id="4432.A0A1U8B5F0"/>
<dbReference type="FunCoup" id="A0A1U8B5F0">
    <property type="interactions" value="172"/>
</dbReference>
<sequence length="387" mass="41707">MEVSGVLFQSPQSITGAGLDSHPSKICFSSLSVGAGKRLSGELRIVGSRDSTISLRPRKPLGSSSSGFSDNGHLQYYVSPRCARNKREKVKKKEKDSEMATIKRKLKLIKGLSKNLSMFSQMDFLEFGDDSVKGDERKKISDAAEVLMAQLEHLRTEEEELKSKKKEEKARMKAAAGMEVRGKSESSSSSSSESSDSDCGQVVSMSSLRKRTQSEPQITIQTEKPIISLDLPIQEQRTMDGNNGVESLSSGEAWCSSKTGSLNSSGCRDNGSRAEKIEVCMGSKCKKSGAGAVLEEFERRIDVEGAVVGCKCMGKCRNGPNVRVFSSYCSSVKYTNTSDDVSVSVTTPANHPLCLGVGIEDVDVILANFLISDGSSSLNVLSASSVF</sequence>
<accession>A0A1U8B5F0</accession>
<dbReference type="InterPro" id="IPR036249">
    <property type="entry name" value="Thioredoxin-like_sf"/>
</dbReference>
<evidence type="ECO:0000313" key="2">
    <source>
        <dbReference type="Proteomes" id="UP000189703"/>
    </source>
</evidence>
<feature type="compositionally biased region" description="Basic and acidic residues" evidence="1">
    <location>
        <begin position="157"/>
        <end position="171"/>
    </location>
</feature>
<feature type="region of interest" description="Disordered" evidence="1">
    <location>
        <begin position="157"/>
        <end position="220"/>
    </location>
</feature>
<dbReference type="OrthoDB" id="913780at2759"/>
<dbReference type="OMA" id="AVACKCM"/>
<dbReference type="Gene3D" id="3.40.30.10">
    <property type="entry name" value="Glutaredoxin"/>
    <property type="match status" value="1"/>
</dbReference>
<dbReference type="Proteomes" id="UP000189703">
    <property type="component" value="Unplaced"/>
</dbReference>
<dbReference type="CDD" id="cd02980">
    <property type="entry name" value="TRX_Fd_family"/>
    <property type="match status" value="1"/>
</dbReference>
<evidence type="ECO:0000313" key="3">
    <source>
        <dbReference type="RefSeq" id="XP_010271032.1"/>
    </source>
</evidence>
<dbReference type="RefSeq" id="XP_010271032.1">
    <property type="nucleotide sequence ID" value="XM_010272730.2"/>
</dbReference>
<protein>
    <submittedName>
        <fullName evidence="3">Uncharacterized protein LOC104607168</fullName>
    </submittedName>
</protein>
<dbReference type="SUPFAM" id="SSF52833">
    <property type="entry name" value="Thioredoxin-like"/>
    <property type="match status" value="1"/>
</dbReference>
<dbReference type="GeneID" id="104607168"/>
<proteinExistence type="predicted"/>
<evidence type="ECO:0000256" key="1">
    <source>
        <dbReference type="SAM" id="MobiDB-lite"/>
    </source>
</evidence>
<reference evidence="3" key="1">
    <citation type="submission" date="2025-08" db="UniProtKB">
        <authorList>
            <consortium name="RefSeq"/>
        </authorList>
    </citation>
    <scope>IDENTIFICATION</scope>
</reference>
<name>A0A1U8B5F0_NELNU</name>
<dbReference type="KEGG" id="nnu:104607168"/>
<keyword evidence="2" id="KW-1185">Reference proteome</keyword>
<organism evidence="2 3">
    <name type="scientific">Nelumbo nucifera</name>
    <name type="common">Sacred lotus</name>
    <dbReference type="NCBI Taxonomy" id="4432"/>
    <lineage>
        <taxon>Eukaryota</taxon>
        <taxon>Viridiplantae</taxon>
        <taxon>Streptophyta</taxon>
        <taxon>Embryophyta</taxon>
        <taxon>Tracheophyta</taxon>
        <taxon>Spermatophyta</taxon>
        <taxon>Magnoliopsida</taxon>
        <taxon>Proteales</taxon>
        <taxon>Nelumbonaceae</taxon>
        <taxon>Nelumbo</taxon>
    </lineage>
</organism>
<dbReference type="AlphaFoldDB" id="A0A1U8B5F0"/>